<protein>
    <recommendedName>
        <fullName evidence="3">Blue-light-activated histidine kinase</fullName>
        <ecNumber evidence="2">2.7.13.3</ecNumber>
    </recommendedName>
</protein>
<keyword evidence="6" id="KW-0288">FMN</keyword>
<dbReference type="InterPro" id="IPR011102">
    <property type="entry name" value="Sig_transdc_His_kinase_HWE"/>
</dbReference>
<dbReference type="NCBIfam" id="TIGR00229">
    <property type="entry name" value="sensory_box"/>
    <property type="match status" value="2"/>
</dbReference>
<keyword evidence="5" id="KW-0285">Flavoprotein</keyword>
<dbReference type="Pfam" id="PF08448">
    <property type="entry name" value="PAS_4"/>
    <property type="match status" value="1"/>
</dbReference>
<dbReference type="SMART" id="SM00091">
    <property type="entry name" value="PAS"/>
    <property type="match status" value="2"/>
</dbReference>
<evidence type="ECO:0000256" key="10">
    <source>
        <dbReference type="ARBA" id="ARBA00022777"/>
    </source>
</evidence>
<evidence type="ECO:0000256" key="7">
    <source>
        <dbReference type="ARBA" id="ARBA00022679"/>
    </source>
</evidence>
<dbReference type="SMART" id="SM00911">
    <property type="entry name" value="HWE_HK"/>
    <property type="match status" value="1"/>
</dbReference>
<evidence type="ECO:0000313" key="16">
    <source>
        <dbReference type="EMBL" id="UVF21316.1"/>
    </source>
</evidence>
<evidence type="ECO:0000259" key="14">
    <source>
        <dbReference type="PROSITE" id="PS50112"/>
    </source>
</evidence>
<sequence>MITVEPMDRDALLHRLAELERENRELRAQLQTSRSSVGARSDSAHGRSTESTEWPPHVSEQKLRQIADHLPALVAYVDADQRYRFNNRAYEIWIGRTPESLYGLHLWEAVGTPAYERTRPYIEAALAGERTGHEWWAPFRTGMRYVKSDYIPDFDEDGRVIGFYVLAADLSEMKRSQAALAESEARLRLAIDAGRMAVWEVETATDSVTASPELKRLFGLPSDAVLTTEELRAHYCPGERERLRAIAREAMARGDRHMETELRITWPDGSLHWLLLRAEMQDFKDGLPARTLGVALDVTEMKRAEEHQQLLINELNHRVKNTLATVQSIASQSLRNAETASEARDAVEGRLFALSRAHDVLTRENWDGAYLREVVQEAIAPFQADGHGRFDLHGRDVRLPPRIALAVAMALQELGTNAVKYGALSDSTGRVAITWSLREQADGTRLELTWRETDGPRVVEPSRRGFGTRLIERSLAQELHGDVAITFAPTGVVCTIHAPLQEDGAMKQDLARISG</sequence>
<dbReference type="InterPro" id="IPR000700">
    <property type="entry name" value="PAS-assoc_C"/>
</dbReference>
<keyword evidence="8" id="KW-0677">Repeat</keyword>
<keyword evidence="11" id="KW-0067">ATP-binding</keyword>
<dbReference type="SUPFAM" id="SSF55785">
    <property type="entry name" value="PYP-like sensor domain (PAS domain)"/>
    <property type="match status" value="2"/>
</dbReference>
<dbReference type="InterPro" id="IPR013656">
    <property type="entry name" value="PAS_4"/>
</dbReference>
<evidence type="ECO:0000256" key="3">
    <source>
        <dbReference type="ARBA" id="ARBA00021740"/>
    </source>
</evidence>
<dbReference type="PANTHER" id="PTHR41523">
    <property type="entry name" value="TWO-COMPONENT SYSTEM SENSOR PROTEIN"/>
    <property type="match status" value="1"/>
</dbReference>
<dbReference type="Pfam" id="PF08447">
    <property type="entry name" value="PAS_3"/>
    <property type="match status" value="1"/>
</dbReference>
<feature type="region of interest" description="Disordered" evidence="13">
    <location>
        <begin position="28"/>
        <end position="57"/>
    </location>
</feature>
<dbReference type="RefSeq" id="WP_173945676.1">
    <property type="nucleotide sequence ID" value="NZ_CP102845.1"/>
</dbReference>
<dbReference type="PANTHER" id="PTHR41523:SF7">
    <property type="entry name" value="HISTIDINE KINASE"/>
    <property type="match status" value="1"/>
</dbReference>
<dbReference type="PROSITE" id="PS50112">
    <property type="entry name" value="PAS"/>
    <property type="match status" value="2"/>
</dbReference>
<comment type="catalytic activity">
    <reaction evidence="1">
        <text>ATP + protein L-histidine = ADP + protein N-phospho-L-histidine.</text>
        <dbReference type="EC" id="2.7.13.3"/>
    </reaction>
</comment>
<keyword evidence="12" id="KW-0843">Virulence</keyword>
<evidence type="ECO:0000256" key="13">
    <source>
        <dbReference type="SAM" id="MobiDB-lite"/>
    </source>
</evidence>
<evidence type="ECO:0000256" key="5">
    <source>
        <dbReference type="ARBA" id="ARBA00022630"/>
    </source>
</evidence>
<dbReference type="InterPro" id="IPR035965">
    <property type="entry name" value="PAS-like_dom_sf"/>
</dbReference>
<feature type="domain" description="PAS" evidence="14">
    <location>
        <begin position="183"/>
        <end position="254"/>
    </location>
</feature>
<keyword evidence="4" id="KW-0597">Phosphoprotein</keyword>
<evidence type="ECO:0000256" key="1">
    <source>
        <dbReference type="ARBA" id="ARBA00000085"/>
    </source>
</evidence>
<feature type="domain" description="PAC" evidence="15">
    <location>
        <begin position="258"/>
        <end position="310"/>
    </location>
</feature>
<proteinExistence type="predicted"/>
<evidence type="ECO:0000256" key="8">
    <source>
        <dbReference type="ARBA" id="ARBA00022737"/>
    </source>
</evidence>
<dbReference type="PROSITE" id="PS50113">
    <property type="entry name" value="PAC"/>
    <property type="match status" value="2"/>
</dbReference>
<feature type="domain" description="PAC" evidence="15">
    <location>
        <begin position="120"/>
        <end position="182"/>
    </location>
</feature>
<keyword evidence="10" id="KW-0418">Kinase</keyword>
<dbReference type="Pfam" id="PF07536">
    <property type="entry name" value="HWE_HK"/>
    <property type="match status" value="1"/>
</dbReference>
<evidence type="ECO:0000313" key="17">
    <source>
        <dbReference type="Proteomes" id="UP001017257"/>
    </source>
</evidence>
<feature type="domain" description="PAS" evidence="14">
    <location>
        <begin position="59"/>
        <end position="129"/>
    </location>
</feature>
<dbReference type="CDD" id="cd00130">
    <property type="entry name" value="PAS"/>
    <property type="match status" value="1"/>
</dbReference>
<name>A0ABY5RVM9_9HYPH</name>
<keyword evidence="7" id="KW-0808">Transferase</keyword>
<evidence type="ECO:0000256" key="6">
    <source>
        <dbReference type="ARBA" id="ARBA00022643"/>
    </source>
</evidence>
<dbReference type="EC" id="2.7.13.3" evidence="2"/>
<evidence type="ECO:0000259" key="15">
    <source>
        <dbReference type="PROSITE" id="PS50113"/>
    </source>
</evidence>
<dbReference type="Gene3D" id="3.30.565.10">
    <property type="entry name" value="Histidine kinase-like ATPase, C-terminal domain"/>
    <property type="match status" value="1"/>
</dbReference>
<keyword evidence="9" id="KW-0547">Nucleotide-binding</keyword>
<evidence type="ECO:0000256" key="9">
    <source>
        <dbReference type="ARBA" id="ARBA00022741"/>
    </source>
</evidence>
<organism evidence="16 17">
    <name type="scientific">Microvirga terrae</name>
    <dbReference type="NCBI Taxonomy" id="2740529"/>
    <lineage>
        <taxon>Bacteria</taxon>
        <taxon>Pseudomonadati</taxon>
        <taxon>Pseudomonadota</taxon>
        <taxon>Alphaproteobacteria</taxon>
        <taxon>Hyphomicrobiales</taxon>
        <taxon>Methylobacteriaceae</taxon>
        <taxon>Microvirga</taxon>
    </lineage>
</organism>
<reference evidence="16" key="1">
    <citation type="submission" date="2022-08" db="EMBL/GenBank/DDBJ databases">
        <title>Microvirga terrae sp. nov., isolated from soil.</title>
        <authorList>
            <person name="Kim K.H."/>
            <person name="Seo Y.L."/>
            <person name="Kim J.M."/>
            <person name="Lee J.K."/>
            <person name="Han D.M."/>
            <person name="Jeon C.O."/>
        </authorList>
    </citation>
    <scope>NUCLEOTIDE SEQUENCE</scope>
    <source>
        <strain evidence="16">R24</strain>
    </source>
</reference>
<evidence type="ECO:0000256" key="4">
    <source>
        <dbReference type="ARBA" id="ARBA00022553"/>
    </source>
</evidence>
<dbReference type="Gene3D" id="2.10.70.100">
    <property type="match status" value="1"/>
</dbReference>
<dbReference type="InterPro" id="IPR000014">
    <property type="entry name" value="PAS"/>
</dbReference>
<accession>A0ABY5RVM9</accession>
<evidence type="ECO:0000256" key="12">
    <source>
        <dbReference type="ARBA" id="ARBA00023026"/>
    </source>
</evidence>
<dbReference type="Gene3D" id="3.30.450.20">
    <property type="entry name" value="PAS domain"/>
    <property type="match status" value="2"/>
</dbReference>
<dbReference type="EMBL" id="CP102845">
    <property type="protein sequence ID" value="UVF21316.1"/>
    <property type="molecule type" value="Genomic_DNA"/>
</dbReference>
<dbReference type="InterPro" id="IPR036890">
    <property type="entry name" value="HATPase_C_sf"/>
</dbReference>
<keyword evidence="17" id="KW-1185">Reference proteome</keyword>
<evidence type="ECO:0000256" key="11">
    <source>
        <dbReference type="ARBA" id="ARBA00022840"/>
    </source>
</evidence>
<evidence type="ECO:0000256" key="2">
    <source>
        <dbReference type="ARBA" id="ARBA00012438"/>
    </source>
</evidence>
<dbReference type="Proteomes" id="UP001017257">
    <property type="component" value="Chromosome"/>
</dbReference>
<dbReference type="InterPro" id="IPR013655">
    <property type="entry name" value="PAS_fold_3"/>
</dbReference>
<gene>
    <name evidence="16" type="ORF">HPT29_009410</name>
</gene>